<feature type="compositionally biased region" description="Basic and acidic residues" evidence="1">
    <location>
        <begin position="91"/>
        <end position="101"/>
    </location>
</feature>
<organism evidence="2 3">
    <name type="scientific">Gibberella fujikuroi (strain CBS 195.34 / IMI 58289 / NRRL A-6831)</name>
    <name type="common">Bakanae and foot rot disease fungus</name>
    <name type="synonym">Fusarium fujikuroi</name>
    <dbReference type="NCBI Taxonomy" id="1279085"/>
    <lineage>
        <taxon>Eukaryota</taxon>
        <taxon>Fungi</taxon>
        <taxon>Dikarya</taxon>
        <taxon>Ascomycota</taxon>
        <taxon>Pezizomycotina</taxon>
        <taxon>Sordariomycetes</taxon>
        <taxon>Hypocreomycetidae</taxon>
        <taxon>Hypocreales</taxon>
        <taxon>Nectriaceae</taxon>
        <taxon>Fusarium</taxon>
        <taxon>Fusarium fujikuroi species complex</taxon>
    </lineage>
</organism>
<dbReference type="AlphaFoldDB" id="S0DYL7"/>
<keyword evidence="3" id="KW-1185">Reference proteome</keyword>
<evidence type="ECO:0000313" key="3">
    <source>
        <dbReference type="Proteomes" id="UP000016800"/>
    </source>
</evidence>
<dbReference type="RefSeq" id="XP_023428583.1">
    <property type="nucleotide sequence ID" value="XM_023575396.1"/>
</dbReference>
<proteinExistence type="predicted"/>
<evidence type="ECO:0008006" key="4">
    <source>
        <dbReference type="Google" id="ProtNLM"/>
    </source>
</evidence>
<sequence length="310" mass="34708">MPDDLHSSGEPTEERVRSSMTVETTLDDGTTINLTVSPASTESSAVTTTTTFTDSSFFFHISTSLPNHTLPLPTAPTFSEVPSPINLPSDTRPKPDSEKLSARQLPRLSNMSKTLPEDVVAIDTGKKSFLFYVVPSSKGNQLVYLESPDDTGTGDYTRHVIRKAYDPIAKEEQDRYKEIYVSNENKQVAAITWLGPKGVEIRVYYVEPVNQNIRELCMTGDTTTWEIGSLSWNQKISSKFQVRPNSSISASVHVYDAGNFNYNLRVFAAEQNKMSDNDLPQIHVYKFKRDESKKPASWGFDAITNELTEF</sequence>
<dbReference type="HOGENOM" id="CLU_900433_0_0_1"/>
<dbReference type="GeneID" id="35397019"/>
<accession>S0DYL7</accession>
<gene>
    <name evidence="2" type="ORF">FFUJ_03537</name>
</gene>
<dbReference type="VEuPathDB" id="FungiDB:FFUJ_03537"/>
<evidence type="ECO:0000313" key="2">
    <source>
        <dbReference type="EMBL" id="CCT66502.1"/>
    </source>
</evidence>
<reference evidence="3" key="1">
    <citation type="journal article" date="2013" name="PLoS Pathog.">
        <title>Deciphering the cryptic genome: genome-wide analyses of the rice pathogen Fusarium fujikuroi reveal complex regulation of secondary metabolism and novel metabolites.</title>
        <authorList>
            <person name="Wiemann P."/>
            <person name="Sieber C.M."/>
            <person name="von Bargen K.W."/>
            <person name="Studt L."/>
            <person name="Niehaus E.M."/>
            <person name="Espino J.J."/>
            <person name="Huss K."/>
            <person name="Michielse C.B."/>
            <person name="Albermann S."/>
            <person name="Wagner D."/>
            <person name="Bergner S.V."/>
            <person name="Connolly L.R."/>
            <person name="Fischer A."/>
            <person name="Reuter G."/>
            <person name="Kleigrewe K."/>
            <person name="Bald T."/>
            <person name="Wingfield B.D."/>
            <person name="Ophir R."/>
            <person name="Freeman S."/>
            <person name="Hippler M."/>
            <person name="Smith K.M."/>
            <person name="Brown D.W."/>
            <person name="Proctor R.H."/>
            <person name="Munsterkotter M."/>
            <person name="Freitag M."/>
            <person name="Humpf H.U."/>
            <person name="Guldener U."/>
            <person name="Tudzynski B."/>
        </authorList>
    </citation>
    <scope>NUCLEOTIDE SEQUENCE [LARGE SCALE GENOMIC DNA]</scope>
    <source>
        <strain evidence="3">CBS 195.34 / IMI 58289 / NRRL A-6831</strain>
    </source>
</reference>
<feature type="compositionally biased region" description="Basic and acidic residues" evidence="1">
    <location>
        <begin position="1"/>
        <end position="17"/>
    </location>
</feature>
<evidence type="ECO:0000256" key="1">
    <source>
        <dbReference type="SAM" id="MobiDB-lite"/>
    </source>
</evidence>
<dbReference type="EMBL" id="HF679025">
    <property type="protein sequence ID" value="CCT66502.1"/>
    <property type="molecule type" value="Genomic_DNA"/>
</dbReference>
<dbReference type="Gene3D" id="2.120.10.70">
    <property type="entry name" value="Fucose-specific lectin"/>
    <property type="match status" value="1"/>
</dbReference>
<name>S0DYL7_GIBF5</name>
<protein>
    <recommendedName>
        <fullName evidence="4">Fucose-specific lectin</fullName>
    </recommendedName>
</protein>
<dbReference type="Proteomes" id="UP000016800">
    <property type="component" value="Chromosome III"/>
</dbReference>
<feature type="region of interest" description="Disordered" evidence="1">
    <location>
        <begin position="75"/>
        <end position="105"/>
    </location>
</feature>
<feature type="region of interest" description="Disordered" evidence="1">
    <location>
        <begin position="1"/>
        <end position="21"/>
    </location>
</feature>